<evidence type="ECO:0000259" key="8">
    <source>
        <dbReference type="Pfam" id="PF02687"/>
    </source>
</evidence>
<evidence type="ECO:0000256" key="1">
    <source>
        <dbReference type="ARBA" id="ARBA00004651"/>
    </source>
</evidence>
<dbReference type="InterPro" id="IPR003838">
    <property type="entry name" value="ABC3_permease_C"/>
</dbReference>
<feature type="transmembrane region" description="Helical" evidence="7">
    <location>
        <begin position="763"/>
        <end position="785"/>
    </location>
</feature>
<feature type="transmembrane region" description="Helical" evidence="7">
    <location>
        <begin position="364"/>
        <end position="386"/>
    </location>
</feature>
<evidence type="ECO:0000256" key="5">
    <source>
        <dbReference type="ARBA" id="ARBA00023136"/>
    </source>
</evidence>
<evidence type="ECO:0000313" key="11">
    <source>
        <dbReference type="Proteomes" id="UP001501442"/>
    </source>
</evidence>
<comment type="subcellular location">
    <subcellularLocation>
        <location evidence="1">Cell membrane</location>
        <topology evidence="1">Multi-pass membrane protein</topology>
    </subcellularLocation>
</comment>
<evidence type="ECO:0000313" key="10">
    <source>
        <dbReference type="EMBL" id="GAA4639231.1"/>
    </source>
</evidence>
<evidence type="ECO:0000256" key="2">
    <source>
        <dbReference type="ARBA" id="ARBA00022475"/>
    </source>
</evidence>
<feature type="domain" description="ABC3 transporter permease C-terminal" evidence="8">
    <location>
        <begin position="269"/>
        <end position="390"/>
    </location>
</feature>
<feature type="transmembrane region" description="Helical" evidence="7">
    <location>
        <begin position="16"/>
        <end position="36"/>
    </location>
</feature>
<feature type="transmembrane region" description="Helical" evidence="7">
    <location>
        <begin position="707"/>
        <end position="730"/>
    </location>
</feature>
<protein>
    <submittedName>
        <fullName evidence="10">ABC transporter permease</fullName>
    </submittedName>
</protein>
<feature type="transmembrane region" description="Helical" evidence="7">
    <location>
        <begin position="485"/>
        <end position="507"/>
    </location>
</feature>
<feature type="domain" description="MacB-like periplasmic core" evidence="9">
    <location>
        <begin position="485"/>
        <end position="680"/>
    </location>
</feature>
<organism evidence="10 11">
    <name type="scientific">Actinoallomurus vinaceus</name>
    <dbReference type="NCBI Taxonomy" id="1080074"/>
    <lineage>
        <taxon>Bacteria</taxon>
        <taxon>Bacillati</taxon>
        <taxon>Actinomycetota</taxon>
        <taxon>Actinomycetes</taxon>
        <taxon>Streptosporangiales</taxon>
        <taxon>Thermomonosporaceae</taxon>
        <taxon>Actinoallomurus</taxon>
    </lineage>
</organism>
<feature type="transmembrane region" description="Helical" evidence="7">
    <location>
        <begin position="797"/>
        <end position="816"/>
    </location>
</feature>
<feature type="domain" description="ABC3 transporter permease C-terminal" evidence="8">
    <location>
        <begin position="713"/>
        <end position="825"/>
    </location>
</feature>
<feature type="domain" description="MacB-like periplasmic core" evidence="9">
    <location>
        <begin position="21"/>
        <end position="233"/>
    </location>
</feature>
<feature type="transmembrane region" description="Helical" evidence="7">
    <location>
        <begin position="265"/>
        <end position="290"/>
    </location>
</feature>
<feature type="transmembrane region" description="Helical" evidence="7">
    <location>
        <begin position="338"/>
        <end position="358"/>
    </location>
</feature>
<gene>
    <name evidence="10" type="ORF">GCM10023196_100030</name>
</gene>
<dbReference type="Proteomes" id="UP001501442">
    <property type="component" value="Unassembled WGS sequence"/>
</dbReference>
<sequence length="834" mass="84760">MTRVALKALWARKRRLAGSFVAVFLGVSFLTGTLVLGDTLNRSIGRFFAQAYAGTDVSVRNATSVSDGPGAIRGPVDASVADRVRGVPGVAAAEPVIQGIGQLLGRDGRPIEVLGPRTAGNWLTDPRLNPYHLVEGRAPYALDEVVVNRAVARQGRLRVGDVTAVLTPRRIPVRIVGLAKFGDQDGFGGTSFTAFTLEGARRYVAGSPDRVTSVSIRAAAGVPQAALAERVRRVLPPGTEAVTGRALGDEGMSAVAKGFLTMFRAFLLVFAGVALLVGSLSIHNTFSITVAQRVRESALLRALGASRRQVLGSVVVEALAVGLVASLAGVLGGLGFATLLGGVFAAMGAALPVGGLVLTPGTVAVAVPVGLLVTLLAGLVPAVHAARTPPLAALRETAAEPPGVPRARAVAGGALLAICVALVLASVVAGDSMPVAGAAALVGVVGMVVFGPVAARYAAALLGVPLRRLTGTLARRNAVRAPRRTAGAATALMVGVGVVTLVTVLAASSEASVRSTVARSFGGDLVISATGTSSTAGFSPRLADDVARLPQTSAAAGVGVGDLRIGGRPVQVRYADPAALGRVIDLGPAARIGPGRFAVAEDVAAKRGWHAGTPVNVRFADGTSRALTVGGIYPSGGPIGGYLIPRAEWTPHDRQPQDTTVLITLRGGTDLAAAKRAVTDAARPYGAPSVRDRAAYLDAQASGVRQLLTLVYVLLALAIVIALLGIANTLSLSVHERTRELGLLRAVGMTRAQLRSMVRWESLIMAVFGTAGGLGLGLLLGWAVGRAASDGAFAAPVAQLAIIAVVGALAGVVAAVRPARRAARLDVLAAIATA</sequence>
<keyword evidence="3 7" id="KW-0812">Transmembrane</keyword>
<evidence type="ECO:0000256" key="4">
    <source>
        <dbReference type="ARBA" id="ARBA00022989"/>
    </source>
</evidence>
<dbReference type="Pfam" id="PF12704">
    <property type="entry name" value="MacB_PCD"/>
    <property type="match status" value="2"/>
</dbReference>
<keyword evidence="11" id="KW-1185">Reference proteome</keyword>
<dbReference type="EMBL" id="BAABHK010000026">
    <property type="protein sequence ID" value="GAA4639231.1"/>
    <property type="molecule type" value="Genomic_DNA"/>
</dbReference>
<dbReference type="InterPro" id="IPR025857">
    <property type="entry name" value="MacB_PCD"/>
</dbReference>
<dbReference type="PANTHER" id="PTHR30572">
    <property type="entry name" value="MEMBRANE COMPONENT OF TRANSPORTER-RELATED"/>
    <property type="match status" value="1"/>
</dbReference>
<dbReference type="RefSeq" id="WP_345442748.1">
    <property type="nucleotide sequence ID" value="NZ_BAABHK010000026.1"/>
</dbReference>
<dbReference type="PANTHER" id="PTHR30572:SF4">
    <property type="entry name" value="ABC TRANSPORTER PERMEASE YTRF"/>
    <property type="match status" value="1"/>
</dbReference>
<keyword evidence="4 7" id="KW-1133">Transmembrane helix</keyword>
<feature type="transmembrane region" description="Helical" evidence="7">
    <location>
        <begin position="435"/>
        <end position="464"/>
    </location>
</feature>
<dbReference type="Pfam" id="PF02687">
    <property type="entry name" value="FtsX"/>
    <property type="match status" value="2"/>
</dbReference>
<keyword evidence="2" id="KW-1003">Cell membrane</keyword>
<evidence type="ECO:0000256" key="3">
    <source>
        <dbReference type="ARBA" id="ARBA00022692"/>
    </source>
</evidence>
<feature type="transmembrane region" description="Helical" evidence="7">
    <location>
        <begin position="407"/>
        <end position="429"/>
    </location>
</feature>
<evidence type="ECO:0000256" key="7">
    <source>
        <dbReference type="SAM" id="Phobius"/>
    </source>
</evidence>
<reference evidence="11" key="1">
    <citation type="journal article" date="2019" name="Int. J. Syst. Evol. Microbiol.">
        <title>The Global Catalogue of Microorganisms (GCM) 10K type strain sequencing project: providing services to taxonomists for standard genome sequencing and annotation.</title>
        <authorList>
            <consortium name="The Broad Institute Genomics Platform"/>
            <consortium name="The Broad Institute Genome Sequencing Center for Infectious Disease"/>
            <person name="Wu L."/>
            <person name="Ma J."/>
        </authorList>
    </citation>
    <scope>NUCLEOTIDE SEQUENCE [LARGE SCALE GENOMIC DNA]</scope>
    <source>
        <strain evidence="11">JCM 17939</strain>
    </source>
</reference>
<name>A0ABP8UT15_9ACTN</name>
<accession>A0ABP8UT15</accession>
<dbReference type="InterPro" id="IPR050250">
    <property type="entry name" value="Macrolide_Exporter_MacB"/>
</dbReference>
<evidence type="ECO:0000256" key="6">
    <source>
        <dbReference type="ARBA" id="ARBA00038076"/>
    </source>
</evidence>
<evidence type="ECO:0000259" key="9">
    <source>
        <dbReference type="Pfam" id="PF12704"/>
    </source>
</evidence>
<comment type="similarity">
    <text evidence="6">Belongs to the ABC-4 integral membrane protein family.</text>
</comment>
<keyword evidence="5 7" id="KW-0472">Membrane</keyword>
<comment type="caution">
    <text evidence="10">The sequence shown here is derived from an EMBL/GenBank/DDBJ whole genome shotgun (WGS) entry which is preliminary data.</text>
</comment>
<proteinExistence type="inferred from homology"/>